<name>A0ABP1J6N9_9EUKA</name>
<dbReference type="EMBL" id="CAXDID020000117">
    <property type="protein sequence ID" value="CAL6030718.1"/>
    <property type="molecule type" value="Genomic_DNA"/>
</dbReference>
<protein>
    <submittedName>
        <fullName evidence="2">Hypothetical_protein</fullName>
    </submittedName>
</protein>
<dbReference type="EMBL" id="CAXDID020000117">
    <property type="protein sequence ID" value="CAL6030705.1"/>
    <property type="molecule type" value="Genomic_DNA"/>
</dbReference>
<keyword evidence="1" id="KW-0812">Transmembrane</keyword>
<evidence type="ECO:0000313" key="2">
    <source>
        <dbReference type="EMBL" id="CAL6030705.1"/>
    </source>
</evidence>
<sequence length="130" mass="15455">MPHFPARTAFYQAYMKSQYNEGTTISSPPFEAEFVKKSAYSVSDKSLTAKRSLLLLFSLVCIDQWILVILVFRFEQQLTIKLNLSFLMRTRCCKKFGLCIEFCKQTFFKRKTYISEMFLQYYKYVLRLSI</sequence>
<organism evidence="2 4">
    <name type="scientific">Hexamita inflata</name>
    <dbReference type="NCBI Taxonomy" id="28002"/>
    <lineage>
        <taxon>Eukaryota</taxon>
        <taxon>Metamonada</taxon>
        <taxon>Diplomonadida</taxon>
        <taxon>Hexamitidae</taxon>
        <taxon>Hexamitinae</taxon>
        <taxon>Hexamita</taxon>
    </lineage>
</organism>
<keyword evidence="1" id="KW-0472">Membrane</keyword>
<gene>
    <name evidence="2" type="ORF">HINF_LOCUS33582</name>
    <name evidence="3" type="ORF">HINF_LOCUS33595</name>
</gene>
<keyword evidence="1" id="KW-1133">Transmembrane helix</keyword>
<keyword evidence="4" id="KW-1185">Reference proteome</keyword>
<reference evidence="2 4" key="1">
    <citation type="submission" date="2024-07" db="EMBL/GenBank/DDBJ databases">
        <authorList>
            <person name="Akdeniz Z."/>
        </authorList>
    </citation>
    <scope>NUCLEOTIDE SEQUENCE [LARGE SCALE GENOMIC DNA]</scope>
</reference>
<evidence type="ECO:0000313" key="4">
    <source>
        <dbReference type="Proteomes" id="UP001642409"/>
    </source>
</evidence>
<dbReference type="Proteomes" id="UP001642409">
    <property type="component" value="Unassembled WGS sequence"/>
</dbReference>
<feature type="transmembrane region" description="Helical" evidence="1">
    <location>
        <begin position="53"/>
        <end position="72"/>
    </location>
</feature>
<comment type="caution">
    <text evidence="2">The sequence shown here is derived from an EMBL/GenBank/DDBJ whole genome shotgun (WGS) entry which is preliminary data.</text>
</comment>
<accession>A0ABP1J6N9</accession>
<evidence type="ECO:0000313" key="3">
    <source>
        <dbReference type="EMBL" id="CAL6030718.1"/>
    </source>
</evidence>
<proteinExistence type="predicted"/>
<evidence type="ECO:0000256" key="1">
    <source>
        <dbReference type="SAM" id="Phobius"/>
    </source>
</evidence>